<comment type="function">
    <text evidence="1">Component of the cytochrome c oxidase, the last enzyme in the mitochondrial electron transport chain which drives oxidative phosphorylation. The respiratory chain contains 3 multisubunit complexes succinate dehydrogenase (complex II, CII), ubiquinol-cytochrome c oxidoreductase (cytochrome b-c1 complex, complex III, CIII) and cytochrome c oxidase (complex IV, CIV), that cooperate to transfer electrons derived from NADH and succinate to molecular oxygen, creating an electrochemical gradient over the inner membrane that drives transmembrane transport and the ATP synthase. Cytochrome c oxidase is the component of the respiratory chain that catalyzes the reduction of oxygen to water. Electrons originating from reduced cytochrome c in the intermembrane space (IMS) are transferred via the dinuclear copper A center (CU(A)) of subunit 2 and heme A of subunit 1 to the active site in subunit 1, a binuclear center (BNC) formed by heme A3 and copper B (CU(B)). The BNC reduces molecular oxygen to 2 water molecules using 4 electrons from cytochrome c in the IMS and 4 protons from the mitochondrial matrix.</text>
</comment>
<dbReference type="UniPathway" id="UPA00705"/>
<name>A0A8J5QX84_9ASCO</name>
<dbReference type="OrthoDB" id="9974841at2759"/>
<evidence type="ECO:0000256" key="1">
    <source>
        <dbReference type="RuleBase" id="RU368123"/>
    </source>
</evidence>
<keyword evidence="3" id="KW-1185">Reference proteome</keyword>
<gene>
    <name evidence="2" type="ORF">J8A68_002567</name>
</gene>
<keyword evidence="1" id="KW-1133">Transmembrane helix</keyword>
<sequence>MLSTRLGLRVTPRLNTLAKRNFQTSFRSMSAGWEGTPASGVYSNLPFKVKGRKYVPFKVAYWGVLGFFFAFPFLTTYWHLYKSGSLRQQ</sequence>
<comment type="caution">
    <text evidence="2">The sequence shown here is derived from an EMBL/GenBank/DDBJ whole genome shotgun (WGS) entry which is preliminary data.</text>
</comment>
<organism evidence="2 3">
    <name type="scientific">[Candida] subhashii</name>
    <dbReference type="NCBI Taxonomy" id="561895"/>
    <lineage>
        <taxon>Eukaryota</taxon>
        <taxon>Fungi</taxon>
        <taxon>Dikarya</taxon>
        <taxon>Ascomycota</taxon>
        <taxon>Saccharomycotina</taxon>
        <taxon>Pichiomycetes</taxon>
        <taxon>Debaryomycetaceae</taxon>
        <taxon>Spathaspora</taxon>
    </lineage>
</organism>
<comment type="pathway">
    <text evidence="1">Energy metabolism; oxidative phosphorylation.</text>
</comment>
<dbReference type="RefSeq" id="XP_049264172.1">
    <property type="nucleotide sequence ID" value="XM_049406332.1"/>
</dbReference>
<dbReference type="GO" id="GO:0006123">
    <property type="term" value="P:mitochondrial electron transport, cytochrome c to oxygen"/>
    <property type="evidence" value="ECO:0007669"/>
    <property type="project" value="UniProtKB-UniRule"/>
</dbReference>
<keyword evidence="1" id="KW-0999">Mitochondrion inner membrane</keyword>
<dbReference type="GeneID" id="73469368"/>
<proteinExistence type="inferred from homology"/>
<reference evidence="2 3" key="1">
    <citation type="journal article" date="2021" name="DNA Res.">
        <title>Genome analysis of Candida subhashii reveals its hybrid nature and dual mitochondrial genome conformations.</title>
        <authorList>
            <person name="Mixao V."/>
            <person name="Hegedusova E."/>
            <person name="Saus E."/>
            <person name="Pryszcz L.P."/>
            <person name="Cillingova A."/>
            <person name="Nosek J."/>
            <person name="Gabaldon T."/>
        </authorList>
    </citation>
    <scope>NUCLEOTIDE SEQUENCE [LARGE SCALE GENOMIC DNA]</scope>
    <source>
        <strain evidence="2 3">CBS 10753</strain>
    </source>
</reference>
<keyword evidence="1" id="KW-0496">Mitochondrion</keyword>
<dbReference type="AlphaFoldDB" id="A0A8J5QX84"/>
<dbReference type="Pfam" id="PF02935">
    <property type="entry name" value="COX7C"/>
    <property type="match status" value="1"/>
</dbReference>
<keyword evidence="1" id="KW-0812">Transmembrane</keyword>
<dbReference type="EMBL" id="JAGSYN010000113">
    <property type="protein sequence ID" value="KAG7663940.1"/>
    <property type="molecule type" value="Genomic_DNA"/>
</dbReference>
<comment type="subcellular location">
    <subcellularLocation>
        <location evidence="1">Mitochondrion inner membrane</location>
        <topology evidence="1">Single-pass membrane protein</topology>
    </subcellularLocation>
</comment>
<dbReference type="GO" id="GO:0005743">
    <property type="term" value="C:mitochondrial inner membrane"/>
    <property type="evidence" value="ECO:0007669"/>
    <property type="project" value="UniProtKB-SubCell"/>
</dbReference>
<keyword evidence="1" id="KW-0472">Membrane</keyword>
<dbReference type="Proteomes" id="UP000694255">
    <property type="component" value="Unassembled WGS sequence"/>
</dbReference>
<evidence type="ECO:0000313" key="3">
    <source>
        <dbReference type="Proteomes" id="UP000694255"/>
    </source>
</evidence>
<feature type="transmembrane region" description="Helical" evidence="1">
    <location>
        <begin position="59"/>
        <end position="80"/>
    </location>
</feature>
<accession>A0A8J5QX84</accession>
<dbReference type="GO" id="GO:0045277">
    <property type="term" value="C:respiratory chain complex IV"/>
    <property type="evidence" value="ECO:0007669"/>
    <property type="project" value="UniProtKB-UniRule"/>
</dbReference>
<comment type="similarity">
    <text evidence="1">Belongs to the cytochrome c oxidase VIIc family.</text>
</comment>
<keyword evidence="1" id="KW-0809">Transit peptide</keyword>
<protein>
    <recommendedName>
        <fullName evidence="1">Cytochrome c oxidase subunit 8, mitochondrial</fullName>
    </recommendedName>
    <alternativeName>
        <fullName evidence="1">Cytochrome c oxidase polypeptide VIII</fullName>
    </alternativeName>
</protein>
<dbReference type="InterPro" id="IPR004202">
    <property type="entry name" value="COX7C/Cox8"/>
</dbReference>
<evidence type="ECO:0000313" key="2">
    <source>
        <dbReference type="EMBL" id="KAG7663940.1"/>
    </source>
</evidence>
<comment type="subunit">
    <text evidence="1">Component of the cytochrome c oxidase (complex IV, CIV), a multisubunit enzyme composed of a catalytic core of 3 subunits and several supernumerary subunits. The complex exists as a monomer or a dimer and forms supercomplexes (SCs) in the inner mitochondrial membrane with ubiquinol-cytochrome c oxidoreductase (cytochrome b-c1 complex, complex III, CIII).</text>
</comment>